<reference evidence="1" key="2">
    <citation type="submission" date="2013-05" db="EMBL/GenBank/DDBJ databases">
        <authorList>
            <person name="Carter J.-M."/>
            <person name="Baker S.C."/>
            <person name="Pink R."/>
            <person name="Carter D.R.F."/>
            <person name="Collins A."/>
            <person name="Tomlin J."/>
            <person name="Gibbs M."/>
            <person name="Breuker C.J."/>
        </authorList>
    </citation>
    <scope>NUCLEOTIDE SEQUENCE</scope>
    <source>
        <tissue evidence="1">Ovary</tissue>
    </source>
</reference>
<reference evidence="1" key="1">
    <citation type="journal article" date="2013" name="BMC Genomics">
        <title>Unscrambling butterfly oogenesis.</title>
        <authorList>
            <person name="Carter J.M."/>
            <person name="Baker S.C."/>
            <person name="Pink R."/>
            <person name="Carter D.R."/>
            <person name="Collins A."/>
            <person name="Tomlin J."/>
            <person name="Gibbs M."/>
            <person name="Breuker C.J."/>
        </authorList>
    </citation>
    <scope>NUCLEOTIDE SEQUENCE</scope>
    <source>
        <tissue evidence="1">Ovary</tissue>
    </source>
</reference>
<accession>S4NRG0</accession>
<name>S4NRG0_9NEOP</name>
<feature type="non-terminal residue" evidence="1">
    <location>
        <position position="1"/>
    </location>
</feature>
<sequence>FAVTCKFTTREGRFRVPPVSSTHWFGFVSNRRTIYASQGQSKMELVHFILKARIHLKFLGKIQNRVT</sequence>
<organism evidence="1">
    <name type="scientific">Pararge aegeria</name>
    <name type="common">speckled wood butterfly</name>
    <dbReference type="NCBI Taxonomy" id="116150"/>
    <lineage>
        <taxon>Eukaryota</taxon>
        <taxon>Metazoa</taxon>
        <taxon>Ecdysozoa</taxon>
        <taxon>Arthropoda</taxon>
        <taxon>Hexapoda</taxon>
        <taxon>Insecta</taxon>
        <taxon>Pterygota</taxon>
        <taxon>Neoptera</taxon>
        <taxon>Endopterygota</taxon>
        <taxon>Lepidoptera</taxon>
        <taxon>Glossata</taxon>
        <taxon>Ditrysia</taxon>
        <taxon>Papilionoidea</taxon>
        <taxon>Nymphalidae</taxon>
        <taxon>Satyrinae</taxon>
        <taxon>Satyrini</taxon>
        <taxon>Parargina</taxon>
        <taxon>Pararge</taxon>
    </lineage>
</organism>
<protein>
    <submittedName>
        <fullName evidence="1">Uncharacterized protein</fullName>
    </submittedName>
</protein>
<dbReference type="EMBL" id="GAIX01011219">
    <property type="protein sequence ID" value="JAA81341.1"/>
    <property type="molecule type" value="Transcribed_RNA"/>
</dbReference>
<evidence type="ECO:0000313" key="1">
    <source>
        <dbReference type="EMBL" id="JAA81341.1"/>
    </source>
</evidence>
<proteinExistence type="predicted"/>
<dbReference type="AlphaFoldDB" id="S4NRG0"/>